<dbReference type="EMBL" id="CM044703">
    <property type="protein sequence ID" value="KAI5673075.1"/>
    <property type="molecule type" value="Genomic_DNA"/>
</dbReference>
<evidence type="ECO:0000313" key="1">
    <source>
        <dbReference type="EMBL" id="KAI5673075.1"/>
    </source>
</evidence>
<gene>
    <name evidence="1" type="ORF">M9H77_13439</name>
</gene>
<name>A0ACC0BK77_CATRO</name>
<reference evidence="2" key="1">
    <citation type="journal article" date="2023" name="Nat. Plants">
        <title>Single-cell RNA sequencing provides a high-resolution roadmap for understanding the multicellular compartmentation of specialized metabolism.</title>
        <authorList>
            <person name="Sun S."/>
            <person name="Shen X."/>
            <person name="Li Y."/>
            <person name="Li Y."/>
            <person name="Wang S."/>
            <person name="Li R."/>
            <person name="Zhang H."/>
            <person name="Shen G."/>
            <person name="Guo B."/>
            <person name="Wei J."/>
            <person name="Xu J."/>
            <person name="St-Pierre B."/>
            <person name="Chen S."/>
            <person name="Sun C."/>
        </authorList>
    </citation>
    <scope>NUCLEOTIDE SEQUENCE [LARGE SCALE GENOMIC DNA]</scope>
</reference>
<proteinExistence type="predicted"/>
<dbReference type="Proteomes" id="UP001060085">
    <property type="component" value="Linkage Group LG03"/>
</dbReference>
<protein>
    <submittedName>
        <fullName evidence="1">Uncharacterized protein</fullName>
    </submittedName>
</protein>
<accession>A0ACC0BK77</accession>
<keyword evidence="2" id="KW-1185">Reference proteome</keyword>
<evidence type="ECO:0000313" key="2">
    <source>
        <dbReference type="Proteomes" id="UP001060085"/>
    </source>
</evidence>
<organism evidence="1 2">
    <name type="scientific">Catharanthus roseus</name>
    <name type="common">Madagascar periwinkle</name>
    <name type="synonym">Vinca rosea</name>
    <dbReference type="NCBI Taxonomy" id="4058"/>
    <lineage>
        <taxon>Eukaryota</taxon>
        <taxon>Viridiplantae</taxon>
        <taxon>Streptophyta</taxon>
        <taxon>Embryophyta</taxon>
        <taxon>Tracheophyta</taxon>
        <taxon>Spermatophyta</taxon>
        <taxon>Magnoliopsida</taxon>
        <taxon>eudicotyledons</taxon>
        <taxon>Gunneridae</taxon>
        <taxon>Pentapetalae</taxon>
        <taxon>asterids</taxon>
        <taxon>lamiids</taxon>
        <taxon>Gentianales</taxon>
        <taxon>Apocynaceae</taxon>
        <taxon>Rauvolfioideae</taxon>
        <taxon>Vinceae</taxon>
        <taxon>Catharanthinae</taxon>
        <taxon>Catharanthus</taxon>
    </lineage>
</organism>
<sequence>MGMNFSNEEDAYEFYKAYAKEAGFGIRRSLSHKDNEGRILDRIFCCSSEGKRPSDKRDVISKTHRSETRVGCKAMMKINCRVTGCYQVVQVIHEHNHSLCSPSKTHLFRSHRNLSSVQAPGADIARSVGITPKATIDFMSKQIGGIKAKEKLTRRSGRRLQSSLRKTKGKRSSQSTQFLNQVSYQQNHVPVSSGSMTQIIQANEVLIVDESGGLARDGDSPHLLPEIGGIPAETTAARAKSKE</sequence>
<comment type="caution">
    <text evidence="1">The sequence shown here is derived from an EMBL/GenBank/DDBJ whole genome shotgun (WGS) entry which is preliminary data.</text>
</comment>